<name>A0A4C1WIQ0_EUMVA</name>
<evidence type="ECO:0000313" key="3">
    <source>
        <dbReference type="Proteomes" id="UP000299102"/>
    </source>
</evidence>
<dbReference type="AlphaFoldDB" id="A0A4C1WIQ0"/>
<evidence type="ECO:0000313" key="2">
    <source>
        <dbReference type="EMBL" id="GBP49975.1"/>
    </source>
</evidence>
<gene>
    <name evidence="2" type="ORF">EVAR_37060_1</name>
</gene>
<keyword evidence="3" id="KW-1185">Reference proteome</keyword>
<accession>A0A4C1WIQ0</accession>
<dbReference type="Proteomes" id="UP000299102">
    <property type="component" value="Unassembled WGS sequence"/>
</dbReference>
<feature type="region of interest" description="Disordered" evidence="1">
    <location>
        <begin position="1"/>
        <end position="28"/>
    </location>
</feature>
<sequence>MSVNRTVAAAGKNATRSRRAAAPTAAAPRPPWLLKRNVIAGLSGANDFTCSSRHEARARMGFKLKTHRSIHSLRSVFVPGALSRGNTLDHSTITDQLR</sequence>
<reference evidence="2 3" key="1">
    <citation type="journal article" date="2019" name="Commun. Biol.">
        <title>The bagworm genome reveals a unique fibroin gene that provides high tensile strength.</title>
        <authorList>
            <person name="Kono N."/>
            <person name="Nakamura H."/>
            <person name="Ohtoshi R."/>
            <person name="Tomita M."/>
            <person name="Numata K."/>
            <person name="Arakawa K."/>
        </authorList>
    </citation>
    <scope>NUCLEOTIDE SEQUENCE [LARGE SCALE GENOMIC DNA]</scope>
</reference>
<dbReference type="EMBL" id="BGZK01000555">
    <property type="protein sequence ID" value="GBP49975.1"/>
    <property type="molecule type" value="Genomic_DNA"/>
</dbReference>
<comment type="caution">
    <text evidence="2">The sequence shown here is derived from an EMBL/GenBank/DDBJ whole genome shotgun (WGS) entry which is preliminary data.</text>
</comment>
<evidence type="ECO:0000256" key="1">
    <source>
        <dbReference type="SAM" id="MobiDB-lite"/>
    </source>
</evidence>
<proteinExistence type="predicted"/>
<protein>
    <submittedName>
        <fullName evidence="2">Uncharacterized protein</fullName>
    </submittedName>
</protein>
<organism evidence="2 3">
    <name type="scientific">Eumeta variegata</name>
    <name type="common">Bagworm moth</name>
    <name type="synonym">Eumeta japonica</name>
    <dbReference type="NCBI Taxonomy" id="151549"/>
    <lineage>
        <taxon>Eukaryota</taxon>
        <taxon>Metazoa</taxon>
        <taxon>Ecdysozoa</taxon>
        <taxon>Arthropoda</taxon>
        <taxon>Hexapoda</taxon>
        <taxon>Insecta</taxon>
        <taxon>Pterygota</taxon>
        <taxon>Neoptera</taxon>
        <taxon>Endopterygota</taxon>
        <taxon>Lepidoptera</taxon>
        <taxon>Glossata</taxon>
        <taxon>Ditrysia</taxon>
        <taxon>Tineoidea</taxon>
        <taxon>Psychidae</taxon>
        <taxon>Oiketicinae</taxon>
        <taxon>Eumeta</taxon>
    </lineage>
</organism>